<dbReference type="Proteomes" id="UP000181976">
    <property type="component" value="Unassembled WGS sequence"/>
</dbReference>
<dbReference type="Pfam" id="PF01479">
    <property type="entry name" value="S4"/>
    <property type="match status" value="1"/>
</dbReference>
<dbReference type="RefSeq" id="WP_010526514.1">
    <property type="nucleotide sequence ID" value="NZ_AFSL01000010.1"/>
</dbReference>
<dbReference type="AlphaFoldDB" id="A0A1I2AC57"/>
<dbReference type="EMBL" id="FONA01000011">
    <property type="protein sequence ID" value="SFE41317.1"/>
    <property type="molecule type" value="Genomic_DNA"/>
</dbReference>
<evidence type="ECO:0000259" key="7">
    <source>
        <dbReference type="SMART" id="SM00363"/>
    </source>
</evidence>
<dbReference type="PANTHER" id="PTHR21600:SF44">
    <property type="entry name" value="RIBOSOMAL LARGE SUBUNIT PSEUDOURIDINE SYNTHASE D"/>
    <property type="match status" value="1"/>
</dbReference>
<feature type="active site" evidence="4">
    <location>
        <position position="170"/>
    </location>
</feature>
<dbReference type="PANTHER" id="PTHR21600">
    <property type="entry name" value="MITOCHONDRIAL RNA PSEUDOURIDINE SYNTHASE"/>
    <property type="match status" value="1"/>
</dbReference>
<keyword evidence="3 6" id="KW-0413">Isomerase</keyword>
<dbReference type="PROSITE" id="PS01129">
    <property type="entry name" value="PSI_RLU"/>
    <property type="match status" value="1"/>
</dbReference>
<dbReference type="GO" id="GO:0000455">
    <property type="term" value="P:enzyme-directed rRNA pseudouridine synthesis"/>
    <property type="evidence" value="ECO:0007669"/>
    <property type="project" value="TreeGrafter"/>
</dbReference>
<dbReference type="PROSITE" id="PS50889">
    <property type="entry name" value="S4"/>
    <property type="match status" value="1"/>
</dbReference>
<name>A0A1I2AC57_9BACT</name>
<dbReference type="SMART" id="SM00363">
    <property type="entry name" value="S4"/>
    <property type="match status" value="1"/>
</dbReference>
<dbReference type="Pfam" id="PF00849">
    <property type="entry name" value="PseudoU_synth_2"/>
    <property type="match status" value="1"/>
</dbReference>
<evidence type="ECO:0000256" key="6">
    <source>
        <dbReference type="RuleBase" id="RU362028"/>
    </source>
</evidence>
<keyword evidence="2 5" id="KW-0694">RNA-binding</keyword>
<comment type="function">
    <text evidence="6">Responsible for synthesis of pseudouridine from uracil.</text>
</comment>
<evidence type="ECO:0000256" key="5">
    <source>
        <dbReference type="PROSITE-ProRule" id="PRU00182"/>
    </source>
</evidence>
<dbReference type="NCBIfam" id="TIGR00005">
    <property type="entry name" value="rluA_subfam"/>
    <property type="match status" value="1"/>
</dbReference>
<dbReference type="eggNOG" id="COG0564">
    <property type="taxonomic scope" value="Bacteria"/>
</dbReference>
<dbReference type="SUPFAM" id="SSF55174">
    <property type="entry name" value="Alpha-L RNA-binding motif"/>
    <property type="match status" value="1"/>
</dbReference>
<dbReference type="CDD" id="cd02869">
    <property type="entry name" value="PseudoU_synth_RluA_like"/>
    <property type="match status" value="1"/>
</dbReference>
<dbReference type="Gene3D" id="3.30.2350.10">
    <property type="entry name" value="Pseudouridine synthase"/>
    <property type="match status" value="1"/>
</dbReference>
<dbReference type="InParanoid" id="A0A1I2AC57"/>
<evidence type="ECO:0000256" key="2">
    <source>
        <dbReference type="ARBA" id="ARBA00022884"/>
    </source>
</evidence>
<dbReference type="OrthoDB" id="9807829at2"/>
<feature type="domain" description="RNA-binding S4" evidence="7">
    <location>
        <begin position="45"/>
        <end position="110"/>
    </location>
</feature>
<dbReference type="STRING" id="385682.SAMN05444380_11119"/>
<dbReference type="InterPro" id="IPR006145">
    <property type="entry name" value="PsdUridine_synth_RsuA/RluA"/>
</dbReference>
<dbReference type="FunFam" id="3.30.2350.10:FF:000006">
    <property type="entry name" value="Pseudouridine synthase"/>
    <property type="match status" value="1"/>
</dbReference>
<dbReference type="InterPro" id="IPR050188">
    <property type="entry name" value="RluA_PseudoU_synthase"/>
</dbReference>
<dbReference type="InterPro" id="IPR036986">
    <property type="entry name" value="S4_RNA-bd_sf"/>
</dbReference>
<accession>A0A1I2AC57</accession>
<protein>
    <recommendedName>
        <fullName evidence="6">Pseudouridine synthase</fullName>
        <ecNumber evidence="6">5.4.99.-</ecNumber>
    </recommendedName>
</protein>
<sequence length="361" mass="41396">MNIDPFEFEETDDIEDILDENGEESTNEERYEHYRFVVDKGQKPLRIDKFLVNRIENASRNKIQEAAASGSVLVNGKSVKANYKIKPDDIVTIEMSWPPREIEIVPENIPLDIVFEDNELIVVNKPPGMVVHPGYGNYTGTLVNALAWHLKDHPWFQSKDPRPGLVHRIDKDTSGLLVVAKTENAKTHLAQQFFNKTTSRTYQALVWGIVKEDEGTIVGNIGRNPRDRKQMTVFPDDTQGKPAVTHYKVLERLGYVTLLECRLETGRTHQIRVHLKHIGHTLFNDERYGGNQILKGTTFTKYRQFVKNCFSILPRQALHAKTLGFQHPTTGEMMEFDSPLPDDMTALLEKWRNYIVGRNSD</sequence>
<dbReference type="CDD" id="cd00165">
    <property type="entry name" value="S4"/>
    <property type="match status" value="1"/>
</dbReference>
<dbReference type="InterPro" id="IPR006225">
    <property type="entry name" value="PsdUridine_synth_RluC/D"/>
</dbReference>
<keyword evidence="9" id="KW-1185">Reference proteome</keyword>
<dbReference type="EC" id="5.4.99.-" evidence="6"/>
<dbReference type="InterPro" id="IPR002942">
    <property type="entry name" value="S4_RNA-bd"/>
</dbReference>
<dbReference type="InterPro" id="IPR020103">
    <property type="entry name" value="PsdUridine_synth_cat_dom_sf"/>
</dbReference>
<proteinExistence type="inferred from homology"/>
<dbReference type="GO" id="GO:0003723">
    <property type="term" value="F:RNA binding"/>
    <property type="evidence" value="ECO:0007669"/>
    <property type="project" value="UniProtKB-KW"/>
</dbReference>
<evidence type="ECO:0000313" key="9">
    <source>
        <dbReference type="Proteomes" id="UP000181976"/>
    </source>
</evidence>
<reference evidence="8 9" key="1">
    <citation type="submission" date="2016-10" db="EMBL/GenBank/DDBJ databases">
        <authorList>
            <person name="de Groot N.N."/>
        </authorList>
    </citation>
    <scope>NUCLEOTIDE SEQUENCE [LARGE SCALE GENOMIC DNA]</scope>
    <source>
        <strain evidence="8 9">DSM 19012</strain>
    </source>
</reference>
<evidence type="ECO:0000256" key="4">
    <source>
        <dbReference type="PIRSR" id="PIRSR606225-1"/>
    </source>
</evidence>
<dbReference type="InterPro" id="IPR006224">
    <property type="entry name" value="PsdUridine_synth_RluA-like_CS"/>
</dbReference>
<dbReference type="FunCoup" id="A0A1I2AC57">
    <property type="interactions" value="538"/>
</dbReference>
<organism evidence="8 9">
    <name type="scientific">Thermophagus xiamenensis</name>
    <dbReference type="NCBI Taxonomy" id="385682"/>
    <lineage>
        <taxon>Bacteria</taxon>
        <taxon>Pseudomonadati</taxon>
        <taxon>Bacteroidota</taxon>
        <taxon>Bacteroidia</taxon>
        <taxon>Marinilabiliales</taxon>
        <taxon>Marinilabiliaceae</taxon>
        <taxon>Thermophagus</taxon>
    </lineage>
</organism>
<comment type="similarity">
    <text evidence="1 6">Belongs to the pseudouridine synthase RluA family.</text>
</comment>
<dbReference type="SUPFAM" id="SSF55120">
    <property type="entry name" value="Pseudouridine synthase"/>
    <property type="match status" value="1"/>
</dbReference>
<gene>
    <name evidence="8" type="ORF">SAMN05444380_11119</name>
</gene>
<evidence type="ECO:0000313" key="8">
    <source>
        <dbReference type="EMBL" id="SFE41317.1"/>
    </source>
</evidence>
<evidence type="ECO:0000256" key="1">
    <source>
        <dbReference type="ARBA" id="ARBA00010876"/>
    </source>
</evidence>
<dbReference type="GO" id="GO:0120159">
    <property type="term" value="F:rRNA pseudouridine synthase activity"/>
    <property type="evidence" value="ECO:0007669"/>
    <property type="project" value="UniProtKB-ARBA"/>
</dbReference>
<evidence type="ECO:0000256" key="3">
    <source>
        <dbReference type="ARBA" id="ARBA00023235"/>
    </source>
</evidence>
<comment type="catalytic activity">
    <reaction evidence="6">
        <text>a uridine in RNA = a pseudouridine in RNA</text>
        <dbReference type="Rhea" id="RHEA:48348"/>
        <dbReference type="Rhea" id="RHEA-COMP:12068"/>
        <dbReference type="Rhea" id="RHEA-COMP:12069"/>
        <dbReference type="ChEBI" id="CHEBI:65314"/>
        <dbReference type="ChEBI" id="CHEBI:65315"/>
    </reaction>
</comment>
<dbReference type="Gene3D" id="3.10.290.10">
    <property type="entry name" value="RNA-binding S4 domain"/>
    <property type="match status" value="1"/>
</dbReference>